<dbReference type="GO" id="GO:0022625">
    <property type="term" value="C:cytosolic large ribosomal subunit"/>
    <property type="evidence" value="ECO:0007669"/>
    <property type="project" value="TreeGrafter"/>
</dbReference>
<keyword evidence="7" id="KW-1185">Reference proteome</keyword>
<evidence type="ECO:0000313" key="7">
    <source>
        <dbReference type="Proteomes" id="UP000008139"/>
    </source>
</evidence>
<evidence type="ECO:0000313" key="6">
    <source>
        <dbReference type="EMBL" id="AEA34304.1"/>
    </source>
</evidence>
<dbReference type="FunCoup" id="F2LXR3">
    <property type="interactions" value="496"/>
</dbReference>
<dbReference type="HAMAP" id="MF_01368">
    <property type="entry name" value="Ribosomal_bL17"/>
    <property type="match status" value="1"/>
</dbReference>
<accession>F2LXR3</accession>
<sequence length="122" mass="14093">MRHRKGYKTLSIDGERRKHLLRNLAISLIENERIKTTDAKAKELVRFISKLVTMAKNDNLSSRRRALSKLNNNKKAVRKLFDNLAPRFASRNGGYVRRIKLGFRKGDAAPVSIVEFVEEENK</sequence>
<dbReference type="Pfam" id="PF01196">
    <property type="entry name" value="Ribosomal_L17"/>
    <property type="match status" value="1"/>
</dbReference>
<dbReference type="GO" id="GO:0003735">
    <property type="term" value="F:structural constituent of ribosome"/>
    <property type="evidence" value="ECO:0007669"/>
    <property type="project" value="InterPro"/>
</dbReference>
<evidence type="ECO:0000256" key="3">
    <source>
        <dbReference type="ARBA" id="ARBA00023274"/>
    </source>
</evidence>
<dbReference type="GO" id="GO:0006412">
    <property type="term" value="P:translation"/>
    <property type="evidence" value="ECO:0007669"/>
    <property type="project" value="UniProtKB-UniRule"/>
</dbReference>
<evidence type="ECO:0000256" key="1">
    <source>
        <dbReference type="ARBA" id="ARBA00008777"/>
    </source>
</evidence>
<dbReference type="InterPro" id="IPR036373">
    <property type="entry name" value="Ribosomal_bL17_sf"/>
</dbReference>
<dbReference type="NCBIfam" id="TIGR00059">
    <property type="entry name" value="L17"/>
    <property type="match status" value="1"/>
</dbReference>
<dbReference type="RefSeq" id="WP_013682336.1">
    <property type="nucleotide sequence ID" value="NC_015318.1"/>
</dbReference>
<dbReference type="AlphaFoldDB" id="F2LXR3"/>
<name>F2LXR3_HIPMA</name>
<dbReference type="Gene3D" id="3.90.1030.10">
    <property type="entry name" value="Ribosomal protein L17"/>
    <property type="match status" value="1"/>
</dbReference>
<dbReference type="PANTHER" id="PTHR14413:SF16">
    <property type="entry name" value="LARGE RIBOSOMAL SUBUNIT PROTEIN BL17M"/>
    <property type="match status" value="1"/>
</dbReference>
<dbReference type="OrthoDB" id="9809073at2"/>
<dbReference type="SUPFAM" id="SSF64263">
    <property type="entry name" value="Prokaryotic ribosomal protein L17"/>
    <property type="match status" value="1"/>
</dbReference>
<dbReference type="STRING" id="760142.Hipma_1348"/>
<evidence type="ECO:0000256" key="2">
    <source>
        <dbReference type="ARBA" id="ARBA00022980"/>
    </source>
</evidence>
<keyword evidence="2 4" id="KW-0689">Ribosomal protein</keyword>
<dbReference type="KEGG" id="hmr:Hipma_1348"/>
<evidence type="ECO:0000256" key="4">
    <source>
        <dbReference type="HAMAP-Rule" id="MF_01368"/>
    </source>
</evidence>
<dbReference type="eggNOG" id="COG0203">
    <property type="taxonomic scope" value="Bacteria"/>
</dbReference>
<evidence type="ECO:0000256" key="5">
    <source>
        <dbReference type="RuleBase" id="RU000660"/>
    </source>
</evidence>
<dbReference type="PANTHER" id="PTHR14413">
    <property type="entry name" value="RIBOSOMAL PROTEIN L17"/>
    <property type="match status" value="1"/>
</dbReference>
<organism evidence="6 7">
    <name type="scientific">Hippea maritima (strain ATCC 700847 / DSM 10411 / MH2)</name>
    <dbReference type="NCBI Taxonomy" id="760142"/>
    <lineage>
        <taxon>Bacteria</taxon>
        <taxon>Pseudomonadati</taxon>
        <taxon>Campylobacterota</taxon>
        <taxon>Desulfurellia</taxon>
        <taxon>Desulfurellales</taxon>
        <taxon>Hippeaceae</taxon>
        <taxon>Hippea</taxon>
    </lineage>
</organism>
<gene>
    <name evidence="4" type="primary">rplQ</name>
    <name evidence="6" type="ordered locus">Hipma_1348</name>
</gene>
<comment type="similarity">
    <text evidence="1 4 5">Belongs to the bacterial ribosomal protein bL17 family.</text>
</comment>
<dbReference type="InParanoid" id="F2LXR3"/>
<protein>
    <recommendedName>
        <fullName evidence="4">Large ribosomal subunit protein bL17</fullName>
    </recommendedName>
</protein>
<dbReference type="HOGENOM" id="CLU_074407_2_0_7"/>
<comment type="subunit">
    <text evidence="4">Part of the 50S ribosomal subunit. Contacts protein L32.</text>
</comment>
<reference evidence="7" key="2">
    <citation type="submission" date="2011-03" db="EMBL/GenBank/DDBJ databases">
        <title>The complete genome of Hippea maritima DSM 10411.</title>
        <authorList>
            <consortium name="US DOE Joint Genome Institute (JGI-PGF)"/>
            <person name="Lucas S."/>
            <person name="Copeland A."/>
            <person name="Lapidus A."/>
            <person name="Bruce D."/>
            <person name="Goodwin L."/>
            <person name="Pitluck S."/>
            <person name="Peters L."/>
            <person name="Kyrpides N."/>
            <person name="Mavromatis K."/>
            <person name="Pagani I."/>
            <person name="Ivanova N."/>
            <person name="Mikhailova N."/>
            <person name="Lu M."/>
            <person name="Detter J.C."/>
            <person name="Tapia R."/>
            <person name="Han C."/>
            <person name="Land M."/>
            <person name="Hauser L."/>
            <person name="Markowitz V."/>
            <person name="Cheng J.-F."/>
            <person name="Hugenholtz P."/>
            <person name="Woyke T."/>
            <person name="Wu D."/>
            <person name="Spring S."/>
            <person name="Schroeder M."/>
            <person name="Brambilla E."/>
            <person name="Klenk H.-P."/>
            <person name="Eisen J.A."/>
        </authorList>
    </citation>
    <scope>NUCLEOTIDE SEQUENCE [LARGE SCALE GENOMIC DNA]</scope>
    <source>
        <strain evidence="7">ATCC 700847 / DSM 10411 / MH2</strain>
    </source>
</reference>
<dbReference type="InterPro" id="IPR000456">
    <property type="entry name" value="Ribosomal_bL17"/>
</dbReference>
<dbReference type="EMBL" id="CP002606">
    <property type="protein sequence ID" value="AEA34304.1"/>
    <property type="molecule type" value="Genomic_DNA"/>
</dbReference>
<keyword evidence="3 4" id="KW-0687">Ribonucleoprotein</keyword>
<dbReference type="Proteomes" id="UP000008139">
    <property type="component" value="Chromosome"/>
</dbReference>
<proteinExistence type="inferred from homology"/>
<reference evidence="6 7" key="1">
    <citation type="journal article" date="2011" name="Stand. Genomic Sci.">
        <title>Complete genome sequence of the thermophilic sulfur-reducer Hippea maritima type strain (MH(2)).</title>
        <authorList>
            <person name="Huntemann M."/>
            <person name="Lu M."/>
            <person name="Nolan M."/>
            <person name="Lapidus A."/>
            <person name="Lucas S."/>
            <person name="Hammon N."/>
            <person name="Deshpande S."/>
            <person name="Cheng J.F."/>
            <person name="Tapia R."/>
            <person name="Han C."/>
            <person name="Goodwin L."/>
            <person name="Pitluck S."/>
            <person name="Liolios K."/>
            <person name="Pagani I."/>
            <person name="Ivanova N."/>
            <person name="Ovchinikova G."/>
            <person name="Pati A."/>
            <person name="Chen A."/>
            <person name="Palaniappan K."/>
            <person name="Land M."/>
            <person name="Hauser L."/>
            <person name="Jeffries C.D."/>
            <person name="Detter J.C."/>
            <person name="Brambilla E.M."/>
            <person name="Rohde M."/>
            <person name="Spring S."/>
            <person name="Goker M."/>
            <person name="Woyke T."/>
            <person name="Bristow J."/>
            <person name="Eisen J.A."/>
            <person name="Markowitz V."/>
            <person name="Hugenholtz P."/>
            <person name="Kyrpides N.C."/>
            <person name="Klenk H.P."/>
            <person name="Mavromatis K."/>
        </authorList>
    </citation>
    <scope>NUCLEOTIDE SEQUENCE [LARGE SCALE GENOMIC DNA]</scope>
    <source>
        <strain evidence="7">ATCC 700847 / DSM 10411 / MH2</strain>
    </source>
</reference>